<dbReference type="Proteomes" id="UP000318833">
    <property type="component" value="Unassembled WGS sequence"/>
</dbReference>
<dbReference type="EMBL" id="VLNR01000123">
    <property type="protein sequence ID" value="TSE03176.1"/>
    <property type="molecule type" value="Genomic_DNA"/>
</dbReference>
<sequence length="416" mass="49317">MEPMNVFYRIFHEDLHPLTNQKTKTEYLDYFKSNNTSTLTIEGYDRQQLKYYYYEQLLIDVLKQIKRDLHQKMFLFSEGNNNIGKVIQTYQIFLLNYTKIIEENYLSQQDTSSIFQISEEKSDTDIFKVIYKTLNNILVYLEQTFVKHIDLTLDIPYQQRLWFVSKYRDDAKNLQQKIDKLDLSEIVKKSICKPLLQIEKNELSGFTYESRAYYTTFIKVFDHLLKSESSPCEEKVYAVLISLNYNTFKIFFFITTIIKGKVKSCHNTKEKLQVYHEYIKKIKTTTVTSPYKRNPRLPSLKEQLLLWINEEVDFYDKKLEFEESKSFKPSNKKLIKISVPEVSLLTKLLYDTKLVEGPKTELFTFLSGTFSTPKAKIISPESLSNNYYSISESSKRSVKKMLKTMLLRLDQMEGEL</sequence>
<comment type="caution">
    <text evidence="1">The sequence shown here is derived from an EMBL/GenBank/DDBJ whole genome shotgun (WGS) entry which is preliminary data.</text>
</comment>
<evidence type="ECO:0000313" key="2">
    <source>
        <dbReference type="Proteomes" id="UP000318833"/>
    </source>
</evidence>
<evidence type="ECO:0000313" key="1">
    <source>
        <dbReference type="EMBL" id="TSE03176.1"/>
    </source>
</evidence>
<keyword evidence="2" id="KW-1185">Reference proteome</keyword>
<dbReference type="RefSeq" id="WP_143919090.1">
    <property type="nucleotide sequence ID" value="NZ_CANMXV010000089.1"/>
</dbReference>
<accession>A0A554VAJ5</accession>
<proteinExistence type="predicted"/>
<name>A0A554VAJ5_9FLAO</name>
<reference evidence="1 2" key="1">
    <citation type="submission" date="2019-07" db="EMBL/GenBank/DDBJ databases">
        <title>The draft genome sequence of Aquimarina algiphila M91.</title>
        <authorList>
            <person name="Meng X."/>
        </authorList>
    </citation>
    <scope>NUCLEOTIDE SEQUENCE [LARGE SCALE GENOMIC DNA]</scope>
    <source>
        <strain evidence="1 2">M91</strain>
    </source>
</reference>
<gene>
    <name evidence="1" type="ORF">FOF46_29850</name>
</gene>
<dbReference type="AlphaFoldDB" id="A0A554VAJ5"/>
<dbReference type="OrthoDB" id="1165054at2"/>
<organism evidence="1 2">
    <name type="scientific">Aquimarina algiphila</name>
    <dbReference type="NCBI Taxonomy" id="2047982"/>
    <lineage>
        <taxon>Bacteria</taxon>
        <taxon>Pseudomonadati</taxon>
        <taxon>Bacteroidota</taxon>
        <taxon>Flavobacteriia</taxon>
        <taxon>Flavobacteriales</taxon>
        <taxon>Flavobacteriaceae</taxon>
        <taxon>Aquimarina</taxon>
    </lineage>
</organism>
<protein>
    <submittedName>
        <fullName evidence="1">Uncharacterized protein</fullName>
    </submittedName>
</protein>